<dbReference type="AlphaFoldDB" id="A0A9X4KGD7"/>
<name>A0A9X4KGD7_9BACL</name>
<sequence>MRPEGSAGAAGRPPQPSWWREPMFCGWGQQRYDYRSDHDGTENGHFLNVGAYATEDKYRSYIAHMDEHGIHPGTIIIDYKWAKQDALAAPDPLKWTDMRAFIAEQVRLMIGDAPDCLNADGFKIDFTQNIASERRTYRNYLSTSLALLSEDHPAHVYSRLVGRRIAARLYSGRIFGHEGRQAGRRAVRA</sequence>
<protein>
    <submittedName>
        <fullName evidence="1">Uncharacterized protein</fullName>
    </submittedName>
</protein>
<gene>
    <name evidence="1" type="ORF">OMP38_11950</name>
</gene>
<reference evidence="1 2" key="1">
    <citation type="submission" date="2022-10" db="EMBL/GenBank/DDBJ databases">
        <title>Comparative genomic analysis of Cohnella hashimotonis sp. nov., isolated from the International Space Station.</title>
        <authorList>
            <person name="Simpson A."/>
            <person name="Venkateswaran K."/>
        </authorList>
    </citation>
    <scope>NUCLEOTIDE SEQUENCE [LARGE SCALE GENOMIC DNA]</scope>
    <source>
        <strain evidence="1 2">DSM 18997</strain>
    </source>
</reference>
<accession>A0A9X4KGD7</accession>
<comment type="caution">
    <text evidence="1">The sequence shown here is derived from an EMBL/GenBank/DDBJ whole genome shotgun (WGS) entry which is preliminary data.</text>
</comment>
<keyword evidence="2" id="KW-1185">Reference proteome</keyword>
<evidence type="ECO:0000313" key="2">
    <source>
        <dbReference type="Proteomes" id="UP001153387"/>
    </source>
</evidence>
<dbReference type="EMBL" id="JAPDHZ010000003">
    <property type="protein sequence ID" value="MDG0791500.1"/>
    <property type="molecule type" value="Genomic_DNA"/>
</dbReference>
<evidence type="ECO:0000313" key="1">
    <source>
        <dbReference type="EMBL" id="MDG0791500.1"/>
    </source>
</evidence>
<organism evidence="1 2">
    <name type="scientific">Cohnella ginsengisoli</name>
    <dbReference type="NCBI Taxonomy" id="425004"/>
    <lineage>
        <taxon>Bacteria</taxon>
        <taxon>Bacillati</taxon>
        <taxon>Bacillota</taxon>
        <taxon>Bacilli</taxon>
        <taxon>Bacillales</taxon>
        <taxon>Paenibacillaceae</taxon>
        <taxon>Cohnella</taxon>
    </lineage>
</organism>
<dbReference type="Proteomes" id="UP001153387">
    <property type="component" value="Unassembled WGS sequence"/>
</dbReference>
<proteinExistence type="predicted"/>
<dbReference type="RefSeq" id="WP_277565377.1">
    <property type="nucleotide sequence ID" value="NZ_JAPDHZ010000003.1"/>
</dbReference>